<dbReference type="VEuPathDB" id="FungiDB:MYCTH_2311889"/>
<dbReference type="InterPro" id="IPR027417">
    <property type="entry name" value="P-loop_NTPase"/>
</dbReference>
<reference evidence="2 3" key="1">
    <citation type="journal article" date="2011" name="Nat. Biotechnol.">
        <title>Comparative genomic analysis of the thermophilic biomass-degrading fungi Myceliophthora thermophila and Thielavia terrestris.</title>
        <authorList>
            <person name="Berka R.M."/>
            <person name="Grigoriev I.V."/>
            <person name="Otillar R."/>
            <person name="Salamov A."/>
            <person name="Grimwood J."/>
            <person name="Reid I."/>
            <person name="Ishmael N."/>
            <person name="John T."/>
            <person name="Darmond C."/>
            <person name="Moisan M.-C."/>
            <person name="Henrissat B."/>
            <person name="Coutinho P.M."/>
            <person name="Lombard V."/>
            <person name="Natvig D.O."/>
            <person name="Lindquist E."/>
            <person name="Schmutz J."/>
            <person name="Lucas S."/>
            <person name="Harris P."/>
            <person name="Powlowski J."/>
            <person name="Bellemare A."/>
            <person name="Taylor D."/>
            <person name="Butler G."/>
            <person name="de Vries R.P."/>
            <person name="Allijn I.E."/>
            <person name="van den Brink J."/>
            <person name="Ushinsky S."/>
            <person name="Storms R."/>
            <person name="Powell A.J."/>
            <person name="Paulsen I.T."/>
            <person name="Elbourne L.D.H."/>
            <person name="Baker S.E."/>
            <person name="Magnuson J."/>
            <person name="LaBoissiere S."/>
            <person name="Clutterbuck A.J."/>
            <person name="Martinez D."/>
            <person name="Wogulis M."/>
            <person name="de Leon A.L."/>
            <person name="Rey M.W."/>
            <person name="Tsang A."/>
        </authorList>
    </citation>
    <scope>NUCLEOTIDE SEQUENCE [LARGE SCALE GENOMIC DNA]</scope>
    <source>
        <strain evidence="3">ATCC 42464 / BCRC 31852 / DSM 1799</strain>
    </source>
</reference>
<dbReference type="CDD" id="cd02024">
    <property type="entry name" value="NRK1"/>
    <property type="match status" value="1"/>
</dbReference>
<feature type="compositionally biased region" description="Pro residues" evidence="1">
    <location>
        <begin position="126"/>
        <end position="141"/>
    </location>
</feature>
<name>G2QPS1_THET4</name>
<organism evidence="2 3">
    <name type="scientific">Thermothelomyces thermophilus (strain ATCC 42464 / BCRC 31852 / DSM 1799)</name>
    <name type="common">Sporotrichum thermophile</name>
    <dbReference type="NCBI Taxonomy" id="573729"/>
    <lineage>
        <taxon>Eukaryota</taxon>
        <taxon>Fungi</taxon>
        <taxon>Dikarya</taxon>
        <taxon>Ascomycota</taxon>
        <taxon>Pezizomycotina</taxon>
        <taxon>Sordariomycetes</taxon>
        <taxon>Sordariomycetidae</taxon>
        <taxon>Sordariales</taxon>
        <taxon>Chaetomiaceae</taxon>
        <taxon>Thermothelomyces</taxon>
    </lineage>
</organism>
<dbReference type="RefSeq" id="XP_003666829.1">
    <property type="nucleotide sequence ID" value="XM_003666781.1"/>
</dbReference>
<dbReference type="GeneID" id="11507114"/>
<dbReference type="EMBL" id="CP003008">
    <property type="protein sequence ID" value="AEO61584.1"/>
    <property type="molecule type" value="Genomic_DNA"/>
</dbReference>
<dbReference type="PANTHER" id="PTHR10285">
    <property type="entry name" value="URIDINE KINASE"/>
    <property type="match status" value="1"/>
</dbReference>
<dbReference type="KEGG" id="mtm:MYCTH_2311889"/>
<gene>
    <name evidence="2" type="ORF">MYCTH_2311889</name>
</gene>
<dbReference type="Gene3D" id="3.40.50.300">
    <property type="entry name" value="P-loop containing nucleotide triphosphate hydrolases"/>
    <property type="match status" value="1"/>
</dbReference>
<feature type="region of interest" description="Disordered" evidence="1">
    <location>
        <begin position="279"/>
        <end position="312"/>
    </location>
</feature>
<feature type="compositionally biased region" description="Low complexity" evidence="1">
    <location>
        <begin position="142"/>
        <end position="154"/>
    </location>
</feature>
<sequence>MDPPRTITIGISGCSSSGKTTLARLLRDMFPETFILHEDDFYKAESELPIKDGFADWDCPESISIPDLEAALAHVRATGTFPPNVNSLEDLNTVGPCPATPDQIAACAAKVRAWLSPNRPGALIFPPKPPSSSSSPPPPPSSSSSLLPSSSSSSDATRPPKTRVCILDGFLLYSPPPSTPTPTSTSTAAAAAAAVSSPLRGVMAQLDVKLFLKASKAKALERRGARDGYVHVDGFWKDPPGYVERVVWPNYVEAHRWLFERGDVEGGRLDRAVLEREGILTPGLDPDPDGGEAGGESGGGGGEEGGVGVGVGGNQDIEFGKILEWAVEVVMRELERLCLGEKDGVGKE</sequence>
<feature type="region of interest" description="Disordered" evidence="1">
    <location>
        <begin position="122"/>
        <end position="160"/>
    </location>
</feature>
<dbReference type="eggNOG" id="KOG3308">
    <property type="taxonomic scope" value="Eukaryota"/>
</dbReference>
<evidence type="ECO:0000313" key="2">
    <source>
        <dbReference type="EMBL" id="AEO61584.1"/>
    </source>
</evidence>
<keyword evidence="3" id="KW-1185">Reference proteome</keyword>
<dbReference type="FunCoup" id="G2QPS1">
    <property type="interactions" value="34"/>
</dbReference>
<accession>G2QPS1</accession>
<protein>
    <recommendedName>
        <fullName evidence="4">Phosphoribulokinase/uridine kinase domain-containing protein</fullName>
    </recommendedName>
</protein>
<dbReference type="HOGENOM" id="CLU_058668_1_0_1"/>
<evidence type="ECO:0000313" key="3">
    <source>
        <dbReference type="Proteomes" id="UP000007322"/>
    </source>
</evidence>
<dbReference type="AlphaFoldDB" id="G2QPS1"/>
<evidence type="ECO:0008006" key="4">
    <source>
        <dbReference type="Google" id="ProtNLM"/>
    </source>
</evidence>
<dbReference type="STRING" id="573729.G2QPS1"/>
<dbReference type="OMA" id="RPVHDQI"/>
<dbReference type="InParanoid" id="G2QPS1"/>
<feature type="compositionally biased region" description="Gly residues" evidence="1">
    <location>
        <begin position="291"/>
        <end position="312"/>
    </location>
</feature>
<evidence type="ECO:0000256" key="1">
    <source>
        <dbReference type="SAM" id="MobiDB-lite"/>
    </source>
</evidence>
<dbReference type="OrthoDB" id="10041966at2759"/>
<dbReference type="SUPFAM" id="SSF52540">
    <property type="entry name" value="P-loop containing nucleoside triphosphate hydrolases"/>
    <property type="match status" value="1"/>
</dbReference>
<proteinExistence type="predicted"/>
<dbReference type="Proteomes" id="UP000007322">
    <property type="component" value="Chromosome 7"/>
</dbReference>